<name>A0A2Z6MDU5_TRISU</name>
<dbReference type="EMBL" id="DF973272">
    <property type="protein sequence ID" value="GAU23572.1"/>
    <property type="molecule type" value="Genomic_DNA"/>
</dbReference>
<dbReference type="Pfam" id="PF18052">
    <property type="entry name" value="Rx_N"/>
    <property type="match status" value="1"/>
</dbReference>
<dbReference type="InterPro" id="IPR003591">
    <property type="entry name" value="Leu-rich_rpt_typical-subtyp"/>
</dbReference>
<evidence type="ECO:0000256" key="5">
    <source>
        <dbReference type="ARBA" id="ARBA00022840"/>
    </source>
</evidence>
<dbReference type="Pfam" id="PF23598">
    <property type="entry name" value="LRR_14"/>
    <property type="match status" value="1"/>
</dbReference>
<dbReference type="Gene3D" id="1.10.8.430">
    <property type="entry name" value="Helical domain of apoptotic protease-activating factors"/>
    <property type="match status" value="1"/>
</dbReference>
<evidence type="ECO:0000256" key="4">
    <source>
        <dbReference type="ARBA" id="ARBA00022821"/>
    </source>
</evidence>
<keyword evidence="3" id="KW-0547">Nucleotide-binding</keyword>
<dbReference type="GO" id="GO:0051707">
    <property type="term" value="P:response to other organism"/>
    <property type="evidence" value="ECO:0007669"/>
    <property type="project" value="UniProtKB-ARBA"/>
</dbReference>
<dbReference type="InterPro" id="IPR041118">
    <property type="entry name" value="Rx_N"/>
</dbReference>
<organism evidence="10 11">
    <name type="scientific">Trifolium subterraneum</name>
    <name type="common">Subterranean clover</name>
    <dbReference type="NCBI Taxonomy" id="3900"/>
    <lineage>
        <taxon>Eukaryota</taxon>
        <taxon>Viridiplantae</taxon>
        <taxon>Streptophyta</taxon>
        <taxon>Embryophyta</taxon>
        <taxon>Tracheophyta</taxon>
        <taxon>Spermatophyta</taxon>
        <taxon>Magnoliopsida</taxon>
        <taxon>eudicotyledons</taxon>
        <taxon>Gunneridae</taxon>
        <taxon>Pentapetalae</taxon>
        <taxon>rosids</taxon>
        <taxon>fabids</taxon>
        <taxon>Fabales</taxon>
        <taxon>Fabaceae</taxon>
        <taxon>Papilionoideae</taxon>
        <taxon>50 kb inversion clade</taxon>
        <taxon>NPAAA clade</taxon>
        <taxon>Hologalegina</taxon>
        <taxon>IRL clade</taxon>
        <taxon>Trifolieae</taxon>
        <taxon>Trifolium</taxon>
    </lineage>
</organism>
<keyword evidence="2" id="KW-0677">Repeat</keyword>
<dbReference type="InterPro" id="IPR027417">
    <property type="entry name" value="P-loop_NTPase"/>
</dbReference>
<dbReference type="Proteomes" id="UP000242715">
    <property type="component" value="Unassembled WGS sequence"/>
</dbReference>
<dbReference type="InterPro" id="IPR055414">
    <property type="entry name" value="LRR_R13L4/SHOC2-like"/>
</dbReference>
<reference evidence="11" key="1">
    <citation type="journal article" date="2017" name="Front. Plant Sci.">
        <title>Climate Clever Clovers: New Paradigm to Reduce the Environmental Footprint of Ruminants by Breeding Low Methanogenic Forages Utilizing Haplotype Variation.</title>
        <authorList>
            <person name="Kaur P."/>
            <person name="Appels R."/>
            <person name="Bayer P.E."/>
            <person name="Keeble-Gagnere G."/>
            <person name="Wang J."/>
            <person name="Hirakawa H."/>
            <person name="Shirasawa K."/>
            <person name="Vercoe P."/>
            <person name="Stefanova K."/>
            <person name="Durmic Z."/>
            <person name="Nichols P."/>
            <person name="Revell C."/>
            <person name="Isobe S.N."/>
            <person name="Edwards D."/>
            <person name="Erskine W."/>
        </authorList>
    </citation>
    <scope>NUCLEOTIDE SEQUENCE [LARGE SCALE GENOMIC DNA]</scope>
    <source>
        <strain evidence="11">cv. Daliak</strain>
    </source>
</reference>
<evidence type="ECO:0000259" key="8">
    <source>
        <dbReference type="Pfam" id="PF23559"/>
    </source>
</evidence>
<dbReference type="PRINTS" id="PR00364">
    <property type="entry name" value="DISEASERSIST"/>
</dbReference>
<keyword evidence="1" id="KW-0433">Leucine-rich repeat</keyword>
<dbReference type="InterPro" id="IPR042197">
    <property type="entry name" value="Apaf_helical"/>
</dbReference>
<dbReference type="OrthoDB" id="1433483at2759"/>
<dbReference type="SMART" id="SM00369">
    <property type="entry name" value="LRR_TYP"/>
    <property type="match status" value="2"/>
</dbReference>
<feature type="domain" description="NB-ARC" evidence="6">
    <location>
        <begin position="149"/>
        <end position="326"/>
    </location>
</feature>
<feature type="domain" description="Disease resistance protein winged helix" evidence="8">
    <location>
        <begin position="414"/>
        <end position="482"/>
    </location>
</feature>
<dbReference type="Gene3D" id="1.10.10.10">
    <property type="entry name" value="Winged helix-like DNA-binding domain superfamily/Winged helix DNA-binding domain"/>
    <property type="match status" value="1"/>
</dbReference>
<evidence type="ECO:0000313" key="10">
    <source>
        <dbReference type="EMBL" id="GAU23572.1"/>
    </source>
</evidence>
<dbReference type="Pfam" id="PF00931">
    <property type="entry name" value="NB-ARC"/>
    <property type="match status" value="1"/>
</dbReference>
<dbReference type="AlphaFoldDB" id="A0A2Z6MDU5"/>
<dbReference type="InterPro" id="IPR058922">
    <property type="entry name" value="WHD_DRP"/>
</dbReference>
<dbReference type="PANTHER" id="PTHR36766:SF51">
    <property type="entry name" value="DISEASE RESISTANCE RPP13-LIKE PROTEIN 1"/>
    <property type="match status" value="1"/>
</dbReference>
<evidence type="ECO:0000259" key="7">
    <source>
        <dbReference type="Pfam" id="PF18052"/>
    </source>
</evidence>
<proteinExistence type="predicted"/>
<dbReference type="PANTHER" id="PTHR36766">
    <property type="entry name" value="PLANT BROAD-SPECTRUM MILDEW RESISTANCE PROTEIN RPW8"/>
    <property type="match status" value="1"/>
</dbReference>
<sequence length="769" mass="87927">MLKFVGEAILSSFIQIVLEKLFDVVRNSVVGKKLEDSLVQKLVRCLRNAESVLEDAERKQFTDPKVNEWLSDLKHAIYMADDLIDRISIKTDNDMASMFEETLSLLESILKDKESLGLNEIAVDSSLWRISTSLEVKSCIIFGRNPDKKAVLDLLLHDNDDDDEISVIPIVGMGGVGKTTLAQHVYNHDSIKQKFDVQAWACVSDDFNEFKVTKVILGLVTGIDHDKDANKVLVHCKLKEKLTGKKFFIVLDDVWNEDRDKWISLITPLQYGAKGSKILVTTRIESVGTKFTLVTTESIASMVQTSQSYRLELLSNEHYWLVFANNACLPDPIHSSEDMELQIIGKEIVRKCKGLPLAAQSLGALLRETREIRDWNNLLYSNIWETESKIIPALRISYQYLPPSLKRCFVYCSLFPKDHEFEREELILLWMAEGLLQPPKNGKTLEEVGYEYFNDLVSRSFFQCSRSENRCYVMHDLVHDLAMFIGGEFYIRDEGLGRETKVIGAKTRHLSFSILGDPVAENFGTSGPKYLRSYFPISPKDDDEYTDFKPWILDLKYLRVLSATSFAFYDNRNNIGLLDSIDELIHLRYLDLSGSGITMLPEALCNLYNLQTLKLSYCENLTRLPNDMHNLVKLRHLDLKETSLKKMPSHMSKLSDLQHLAYFVVGKHEDRGINQLGTLSKIVASFHQLDNYPLSRNCLEFYDMSCWGKWYHPQESNDYFPVPKSLVIYNCPKLQGGLPTCLPAVETRLKNAHCLLLHSQGLLPSANWR</sequence>
<keyword evidence="5" id="KW-0067">ATP-binding</keyword>
<dbReference type="Gene3D" id="3.80.10.10">
    <property type="entry name" value="Ribonuclease Inhibitor"/>
    <property type="match status" value="1"/>
</dbReference>
<keyword evidence="4" id="KW-0611">Plant defense</keyword>
<dbReference type="GO" id="GO:0043531">
    <property type="term" value="F:ADP binding"/>
    <property type="evidence" value="ECO:0007669"/>
    <property type="project" value="InterPro"/>
</dbReference>
<evidence type="ECO:0000256" key="3">
    <source>
        <dbReference type="ARBA" id="ARBA00022741"/>
    </source>
</evidence>
<dbReference type="SUPFAM" id="SSF52058">
    <property type="entry name" value="L domain-like"/>
    <property type="match status" value="1"/>
</dbReference>
<dbReference type="SUPFAM" id="SSF52540">
    <property type="entry name" value="P-loop containing nucleoside triphosphate hydrolases"/>
    <property type="match status" value="1"/>
</dbReference>
<evidence type="ECO:0000256" key="2">
    <source>
        <dbReference type="ARBA" id="ARBA00022737"/>
    </source>
</evidence>
<evidence type="ECO:0000259" key="9">
    <source>
        <dbReference type="Pfam" id="PF23598"/>
    </source>
</evidence>
<dbReference type="GO" id="GO:0005524">
    <property type="term" value="F:ATP binding"/>
    <property type="evidence" value="ECO:0007669"/>
    <property type="project" value="UniProtKB-KW"/>
</dbReference>
<dbReference type="FunFam" id="3.40.50.300:FF:001091">
    <property type="entry name" value="Probable disease resistance protein At1g61300"/>
    <property type="match status" value="1"/>
</dbReference>
<dbReference type="InterPro" id="IPR002182">
    <property type="entry name" value="NB-ARC"/>
</dbReference>
<dbReference type="Gene3D" id="1.20.5.4130">
    <property type="match status" value="1"/>
</dbReference>
<dbReference type="InterPro" id="IPR036388">
    <property type="entry name" value="WH-like_DNA-bd_sf"/>
</dbReference>
<dbReference type="GO" id="GO:0006952">
    <property type="term" value="P:defense response"/>
    <property type="evidence" value="ECO:0007669"/>
    <property type="project" value="UniProtKB-KW"/>
</dbReference>
<gene>
    <name evidence="10" type="ORF">TSUD_385580</name>
</gene>
<protein>
    <recommendedName>
        <fullName evidence="12">NB-ARC domain-containing protein</fullName>
    </recommendedName>
</protein>
<dbReference type="Pfam" id="PF23559">
    <property type="entry name" value="WHD_DRP"/>
    <property type="match status" value="1"/>
</dbReference>
<evidence type="ECO:0008006" key="12">
    <source>
        <dbReference type="Google" id="ProtNLM"/>
    </source>
</evidence>
<dbReference type="Gene3D" id="3.40.50.300">
    <property type="entry name" value="P-loop containing nucleotide triphosphate hydrolases"/>
    <property type="match status" value="1"/>
</dbReference>
<evidence type="ECO:0000256" key="1">
    <source>
        <dbReference type="ARBA" id="ARBA00022614"/>
    </source>
</evidence>
<evidence type="ECO:0000259" key="6">
    <source>
        <dbReference type="Pfam" id="PF00931"/>
    </source>
</evidence>
<feature type="domain" description="Disease resistance R13L4/SHOC-2-like LRR" evidence="9">
    <location>
        <begin position="550"/>
        <end position="681"/>
    </location>
</feature>
<evidence type="ECO:0000313" key="11">
    <source>
        <dbReference type="Proteomes" id="UP000242715"/>
    </source>
</evidence>
<feature type="domain" description="Disease resistance N-terminal" evidence="7">
    <location>
        <begin position="13"/>
        <end position="92"/>
    </location>
</feature>
<dbReference type="FunFam" id="1.10.10.10:FF:000322">
    <property type="entry name" value="Probable disease resistance protein At1g63360"/>
    <property type="match status" value="1"/>
</dbReference>
<keyword evidence="11" id="KW-1185">Reference proteome</keyword>
<dbReference type="InterPro" id="IPR032675">
    <property type="entry name" value="LRR_dom_sf"/>
</dbReference>
<accession>A0A2Z6MDU5</accession>